<evidence type="ECO:0008006" key="8">
    <source>
        <dbReference type="Google" id="ProtNLM"/>
    </source>
</evidence>
<dbReference type="SUPFAM" id="SSF52266">
    <property type="entry name" value="SGNH hydrolase"/>
    <property type="match status" value="1"/>
</dbReference>
<comment type="similarity">
    <text evidence="1">Belongs to the 'GDSL' lipolytic enzyme family.</text>
</comment>
<dbReference type="CDD" id="cd01837">
    <property type="entry name" value="SGNH_plant_lipase_like"/>
    <property type="match status" value="1"/>
</dbReference>
<feature type="signal peptide" evidence="5">
    <location>
        <begin position="1"/>
        <end position="24"/>
    </location>
</feature>
<feature type="chain" id="PRO_5044815920" description="GDSL esterase/lipase" evidence="5">
    <location>
        <begin position="25"/>
        <end position="387"/>
    </location>
</feature>
<keyword evidence="4" id="KW-0325">Glycoprotein</keyword>
<dbReference type="EMBL" id="OZ075123">
    <property type="protein sequence ID" value="CAL4916515.1"/>
    <property type="molecule type" value="Genomic_DNA"/>
</dbReference>
<reference evidence="6" key="1">
    <citation type="submission" date="2024-10" db="EMBL/GenBank/DDBJ databases">
        <authorList>
            <person name="Ryan C."/>
        </authorList>
    </citation>
    <scope>NUCLEOTIDE SEQUENCE [LARGE SCALE GENOMIC DNA]</scope>
</reference>
<keyword evidence="3" id="KW-0378">Hydrolase</keyword>
<dbReference type="AlphaFoldDB" id="A0ABC8WYG9"/>
<dbReference type="Pfam" id="PF00657">
    <property type="entry name" value="Lipase_GDSL"/>
    <property type="match status" value="1"/>
</dbReference>
<evidence type="ECO:0000256" key="1">
    <source>
        <dbReference type="ARBA" id="ARBA00008668"/>
    </source>
</evidence>
<evidence type="ECO:0000313" key="6">
    <source>
        <dbReference type="EMBL" id="CAL4916515.1"/>
    </source>
</evidence>
<dbReference type="InterPro" id="IPR035669">
    <property type="entry name" value="SGNH_plant_lipase-like"/>
</dbReference>
<proteinExistence type="inferred from homology"/>
<sequence length="387" mass="41574">MHMAPPLSVLLMLLALIVCAGAAADSIADGARRSRTRFARIFSFGDSLTDTGNALRILGSRATISRPPYGETFFGCPSGRASDGRIMIDFIAEALGVPEPTPYLNGKTAAEFRRGVNFAVGGGTALDPAFFESRGLKLFVPVSLRNQTSWFQNVMRRLGTVHEQRNITATSLFVVGEIGVNDYLIGLIGNRTIGELKTFTPRIIDAIHSAVTDVIAAGARTVLVPGAIPFGCEPELLTIYRGRVDAAGGYDPESGCITWLNDLAELHNRELRRVLAGLRRAHPGTSIVYADLYRAVTDLVVSPARYGFRDRPLVVCCGRGGGAYNFDMAASCGAAGTTACADPSEYVSWDGVHFTEAANRRIACDVLERSLVTAIEFQTGRPALTRP</sequence>
<dbReference type="PANTHER" id="PTHR22835:SF166">
    <property type="entry name" value="GDSL-LIKE LIPASE_ACYLHYDROLASE FAMILY PROTEIN, EXPRESSED"/>
    <property type="match status" value="1"/>
</dbReference>
<organism evidence="6 7">
    <name type="scientific">Urochloa decumbens</name>
    <dbReference type="NCBI Taxonomy" id="240449"/>
    <lineage>
        <taxon>Eukaryota</taxon>
        <taxon>Viridiplantae</taxon>
        <taxon>Streptophyta</taxon>
        <taxon>Embryophyta</taxon>
        <taxon>Tracheophyta</taxon>
        <taxon>Spermatophyta</taxon>
        <taxon>Magnoliopsida</taxon>
        <taxon>Liliopsida</taxon>
        <taxon>Poales</taxon>
        <taxon>Poaceae</taxon>
        <taxon>PACMAD clade</taxon>
        <taxon>Panicoideae</taxon>
        <taxon>Panicodae</taxon>
        <taxon>Paniceae</taxon>
        <taxon>Melinidinae</taxon>
        <taxon>Urochloa</taxon>
    </lineage>
</organism>
<gene>
    <name evidence="6" type="ORF">URODEC1_LOCUS18048</name>
</gene>
<keyword evidence="2 5" id="KW-0732">Signal</keyword>
<evidence type="ECO:0000256" key="2">
    <source>
        <dbReference type="ARBA" id="ARBA00022729"/>
    </source>
</evidence>
<accession>A0ABC8WYG9</accession>
<dbReference type="GO" id="GO:0016787">
    <property type="term" value="F:hydrolase activity"/>
    <property type="evidence" value="ECO:0007669"/>
    <property type="project" value="UniProtKB-KW"/>
</dbReference>
<evidence type="ECO:0000256" key="3">
    <source>
        <dbReference type="ARBA" id="ARBA00022801"/>
    </source>
</evidence>
<evidence type="ECO:0000313" key="7">
    <source>
        <dbReference type="Proteomes" id="UP001497457"/>
    </source>
</evidence>
<evidence type="ECO:0000256" key="5">
    <source>
        <dbReference type="SAM" id="SignalP"/>
    </source>
</evidence>
<evidence type="ECO:0000256" key="4">
    <source>
        <dbReference type="ARBA" id="ARBA00023180"/>
    </source>
</evidence>
<dbReference type="InterPro" id="IPR036514">
    <property type="entry name" value="SGNH_hydro_sf"/>
</dbReference>
<name>A0ABC8WYG9_9POAL</name>
<keyword evidence="7" id="KW-1185">Reference proteome</keyword>
<dbReference type="Gene3D" id="3.40.50.1110">
    <property type="entry name" value="SGNH hydrolase"/>
    <property type="match status" value="1"/>
</dbReference>
<protein>
    <recommendedName>
        <fullName evidence="8">GDSL esterase/lipase</fullName>
    </recommendedName>
</protein>
<dbReference type="PANTHER" id="PTHR22835">
    <property type="entry name" value="ZINC FINGER FYVE DOMAIN CONTAINING PROTEIN"/>
    <property type="match status" value="1"/>
</dbReference>
<dbReference type="Proteomes" id="UP001497457">
    <property type="component" value="Chromosome 13rd"/>
</dbReference>
<dbReference type="InterPro" id="IPR001087">
    <property type="entry name" value="GDSL"/>
</dbReference>